<evidence type="ECO:0000313" key="2">
    <source>
        <dbReference type="EMBL" id="PWN06348.1"/>
    </source>
</evidence>
<keyword evidence="1" id="KW-0472">Membrane</keyword>
<accession>A0A316TRA6</accession>
<proteinExistence type="predicted"/>
<dbReference type="Proteomes" id="UP000245533">
    <property type="component" value="Unassembled WGS sequence"/>
</dbReference>
<evidence type="ECO:0000313" key="3">
    <source>
        <dbReference type="Proteomes" id="UP000245533"/>
    </source>
</evidence>
<dbReference type="InterPro" id="IPR027056">
    <property type="entry name" value="Gluconate_2DH_su3"/>
</dbReference>
<keyword evidence="3" id="KW-1185">Reference proteome</keyword>
<keyword evidence="1" id="KW-1133">Transmembrane helix</keyword>
<dbReference type="EMBL" id="QGGB01000007">
    <property type="protein sequence ID" value="PWN06348.1"/>
    <property type="molecule type" value="Genomic_DNA"/>
</dbReference>
<keyword evidence="1" id="KW-0812">Transmembrane</keyword>
<protein>
    <recommendedName>
        <fullName evidence="4">Gluconate 2-dehydrogenase subunit 3-like protein</fullName>
    </recommendedName>
</protein>
<sequence>MQLKNSKKETCKIMEKIDRKEAIKRAAALMGGVVFAPSILGVLKGCTASPGPWQPELFSSRQAAFTTAMANTILPGAAEQGVPAFIESMVKDIYTEEQREMYIDAMDTLIEKCVVETGSDFAELDEQAQFDFATIENTNAVEAGYAEGPQFFLILKELTMVGFFTSEYGATQVLRYQEIPGVYQGCIPFEDVGKTWATS</sequence>
<organism evidence="2 3">
    <name type="scientific">Rhodohalobacter mucosus</name>
    <dbReference type="NCBI Taxonomy" id="2079485"/>
    <lineage>
        <taxon>Bacteria</taxon>
        <taxon>Pseudomonadati</taxon>
        <taxon>Balneolota</taxon>
        <taxon>Balneolia</taxon>
        <taxon>Balneolales</taxon>
        <taxon>Balneolaceae</taxon>
        <taxon>Rhodohalobacter</taxon>
    </lineage>
</organism>
<dbReference type="AlphaFoldDB" id="A0A316TRA6"/>
<evidence type="ECO:0000256" key="1">
    <source>
        <dbReference type="SAM" id="Phobius"/>
    </source>
</evidence>
<feature type="transmembrane region" description="Helical" evidence="1">
    <location>
        <begin position="22"/>
        <end position="43"/>
    </location>
</feature>
<reference evidence="2 3" key="1">
    <citation type="submission" date="2018-05" db="EMBL/GenBank/DDBJ databases">
        <title>Rhodohalobacter halophilus gen. nov., sp. nov., a moderately halophilic member of the family Balneolaceae.</title>
        <authorList>
            <person name="Liu Z.-W."/>
        </authorList>
    </citation>
    <scope>NUCLEOTIDE SEQUENCE [LARGE SCALE GENOMIC DNA]</scope>
    <source>
        <strain evidence="2 3">8A47</strain>
    </source>
</reference>
<comment type="caution">
    <text evidence="2">The sequence shown here is derived from an EMBL/GenBank/DDBJ whole genome shotgun (WGS) entry which is preliminary data.</text>
</comment>
<gene>
    <name evidence="2" type="ORF">DDZ15_11040</name>
</gene>
<evidence type="ECO:0008006" key="4">
    <source>
        <dbReference type="Google" id="ProtNLM"/>
    </source>
</evidence>
<name>A0A316TRA6_9BACT</name>
<dbReference type="Pfam" id="PF13618">
    <property type="entry name" value="Gluconate_2-dh3"/>
    <property type="match status" value="1"/>
</dbReference>